<evidence type="ECO:0000313" key="7">
    <source>
        <dbReference type="Proteomes" id="UP001262582"/>
    </source>
</evidence>
<keyword evidence="6" id="KW-0378">Hydrolase</keyword>
<dbReference type="CDD" id="cd16016">
    <property type="entry name" value="AP-SPAP"/>
    <property type="match status" value="1"/>
</dbReference>
<evidence type="ECO:0000256" key="5">
    <source>
        <dbReference type="SAM" id="SignalP"/>
    </source>
</evidence>
<dbReference type="Gene3D" id="3.30.1360.150">
    <property type="match status" value="1"/>
</dbReference>
<gene>
    <name evidence="6" type="primary">pafA</name>
    <name evidence="6" type="ORF">RM539_11210</name>
</gene>
<feature type="signal peptide" evidence="5">
    <location>
        <begin position="1"/>
        <end position="19"/>
    </location>
</feature>
<dbReference type="RefSeq" id="WP_311503489.1">
    <property type="nucleotide sequence ID" value="NZ_JAVRHK010000007.1"/>
</dbReference>
<dbReference type="InterPro" id="IPR017850">
    <property type="entry name" value="Alkaline_phosphatase_core_sf"/>
</dbReference>
<organism evidence="6 7">
    <name type="scientific">Autumnicola musiva</name>
    <dbReference type="NCBI Taxonomy" id="3075589"/>
    <lineage>
        <taxon>Bacteria</taxon>
        <taxon>Pseudomonadati</taxon>
        <taxon>Bacteroidota</taxon>
        <taxon>Flavobacteriia</taxon>
        <taxon>Flavobacteriales</taxon>
        <taxon>Flavobacteriaceae</taxon>
        <taxon>Autumnicola</taxon>
    </lineage>
</organism>
<proteinExistence type="predicted"/>
<dbReference type="PANTHER" id="PTHR10151:SF120">
    <property type="entry name" value="BIS(5'-ADENOSYL)-TRIPHOSPHATASE"/>
    <property type="match status" value="1"/>
</dbReference>
<evidence type="ECO:0000256" key="1">
    <source>
        <dbReference type="ARBA" id="ARBA00022553"/>
    </source>
</evidence>
<dbReference type="Pfam" id="PF01663">
    <property type="entry name" value="Phosphodiest"/>
    <property type="match status" value="1"/>
</dbReference>
<keyword evidence="3 5" id="KW-0732">Signal</keyword>
<dbReference type="InterPro" id="IPR026263">
    <property type="entry name" value="Alkaline_phosphatase_prok"/>
</dbReference>
<keyword evidence="7" id="KW-1185">Reference proteome</keyword>
<dbReference type="EC" id="3.1.3.1" evidence="6"/>
<evidence type="ECO:0000256" key="3">
    <source>
        <dbReference type="ARBA" id="ARBA00022729"/>
    </source>
</evidence>
<keyword evidence="1" id="KW-0597">Phosphoprotein</keyword>
<accession>A0ABU3D6U4</accession>
<comment type="caution">
    <text evidence="6">The sequence shown here is derived from an EMBL/GenBank/DDBJ whole genome shotgun (WGS) entry which is preliminary data.</text>
</comment>
<sequence>MKRILFLFLALIFLSPVKSQEVKNEKPKLVVGIVVDQMRYDYLTRFWGRFGEGGFKRMINEGYNFKNNHFNYVPTYTGPGHASVHTGTSPMNHGIISNSWYDKFAEEEVYCAGDSSVKPVGTSSSAGKMSPQRMKVTTVSDQNRLHTQMRGKTIGISIKDRGSILPAGHTANAAYWYHGGDEGKFITSSYYMEELPQWVEDFNNSNAAEEYFKTWNTLENIESYRESGIDVNNFEGGFNGQETASFPYNLAELKNQNGNYDIIPQTPYGNDLTLDFTLMAIEAEQLGQDEDTDFLDVSFSSTDKVGHNFGVNSKEIEDTYLRLDRNLAQLLEYLDSNVGDGEYTVFLTADHGGGEVSGYLESVKIPAGYFDFSSFSDKLNVFVAEEYGQNNLIKNISNNQVFFNYDALKNAEISSEELEERIAHYILQQEQVDKVFTRTQLENGGLTTGIGALIQNGFNQKRSGDVVFVLNPGSGYARGSTHGSGYTYDTHAPLLFFGKGIPHGSTTQRSEITDVAPTISALLGIAFPNAATGHPLYIMLDQKLK</sequence>
<protein>
    <submittedName>
        <fullName evidence="6">Alkaline phosphatase PafA</fullName>
        <ecNumber evidence="6">3.1.3.1</ecNumber>
    </submittedName>
</protein>
<dbReference type="GO" id="GO:0004035">
    <property type="term" value="F:alkaline phosphatase activity"/>
    <property type="evidence" value="ECO:0007669"/>
    <property type="project" value="UniProtKB-EC"/>
</dbReference>
<evidence type="ECO:0000256" key="2">
    <source>
        <dbReference type="ARBA" id="ARBA00022723"/>
    </source>
</evidence>
<dbReference type="PANTHER" id="PTHR10151">
    <property type="entry name" value="ECTONUCLEOTIDE PYROPHOSPHATASE/PHOSPHODIESTERASE"/>
    <property type="match status" value="1"/>
</dbReference>
<keyword evidence="2 4" id="KW-0479">Metal-binding</keyword>
<dbReference type="Proteomes" id="UP001262582">
    <property type="component" value="Unassembled WGS sequence"/>
</dbReference>
<dbReference type="NCBIfam" id="NF042991">
    <property type="entry name" value="alk_phos_PafA"/>
    <property type="match status" value="1"/>
</dbReference>
<evidence type="ECO:0000313" key="6">
    <source>
        <dbReference type="EMBL" id="MDT0677151.1"/>
    </source>
</evidence>
<name>A0ABU3D6U4_9FLAO</name>
<feature type="chain" id="PRO_5045097736" evidence="5">
    <location>
        <begin position="20"/>
        <end position="545"/>
    </location>
</feature>
<dbReference type="Gene3D" id="3.40.720.10">
    <property type="entry name" value="Alkaline Phosphatase, subunit A"/>
    <property type="match status" value="1"/>
</dbReference>
<dbReference type="InterPro" id="IPR002591">
    <property type="entry name" value="Phosphodiest/P_Trfase"/>
</dbReference>
<dbReference type="SUPFAM" id="SSF53649">
    <property type="entry name" value="Alkaline phosphatase-like"/>
    <property type="match status" value="1"/>
</dbReference>
<reference evidence="6 7" key="1">
    <citation type="submission" date="2023-09" db="EMBL/GenBank/DDBJ databases">
        <authorList>
            <person name="Rey-Velasco X."/>
        </authorList>
    </citation>
    <scope>NUCLEOTIDE SEQUENCE [LARGE SCALE GENOMIC DNA]</scope>
    <source>
        <strain evidence="6 7">F117</strain>
    </source>
</reference>
<evidence type="ECO:0000256" key="4">
    <source>
        <dbReference type="PIRNR" id="PIRNR031924"/>
    </source>
</evidence>
<dbReference type="EMBL" id="JAVRHK010000007">
    <property type="protein sequence ID" value="MDT0677151.1"/>
    <property type="molecule type" value="Genomic_DNA"/>
</dbReference>
<dbReference type="PIRSF" id="PIRSF031924">
    <property type="entry name" value="Pi-irrepressible_AP"/>
    <property type="match status" value="1"/>
</dbReference>